<dbReference type="AlphaFoldDB" id="A0AAV5B1M8"/>
<evidence type="ECO:0000313" key="3">
    <source>
        <dbReference type="Proteomes" id="UP001055025"/>
    </source>
</evidence>
<reference evidence="2" key="1">
    <citation type="journal article" date="2022" name="Int. J. Syst. Evol. Microbiol.">
        <title>Granulimonas faecalis gen. nov., sp. nov., and Leptogranulimonas caecicola gen. nov., sp. nov., novel lactate-producing Atopobiaceae bacteria isolated from mouse intestines, and an emended description of the family Atopobiaceae.</title>
        <authorList>
            <person name="Morinaga K."/>
            <person name="Kusada H."/>
            <person name="Sakamoto S."/>
            <person name="Murakami T."/>
            <person name="Toyoda A."/>
            <person name="Mori H."/>
            <person name="Meng X.Y."/>
            <person name="Takashino M."/>
            <person name="Murotomi K."/>
            <person name="Tamaki H."/>
        </authorList>
    </citation>
    <scope>NUCLEOTIDE SEQUENCE</scope>
    <source>
        <strain evidence="2">OPF53</strain>
    </source>
</reference>
<keyword evidence="1" id="KW-1133">Transmembrane helix</keyword>
<evidence type="ECO:0008006" key="4">
    <source>
        <dbReference type="Google" id="ProtNLM"/>
    </source>
</evidence>
<protein>
    <recommendedName>
        <fullName evidence="4">Rap1a immunity protein domain-containing protein</fullName>
    </recommendedName>
</protein>
<comment type="caution">
    <text evidence="2">The sequence shown here is derived from an EMBL/GenBank/DDBJ whole genome shotgun (WGS) entry which is preliminary data.</text>
</comment>
<feature type="transmembrane region" description="Helical" evidence="1">
    <location>
        <begin position="12"/>
        <end position="33"/>
    </location>
</feature>
<feature type="transmembrane region" description="Helical" evidence="1">
    <location>
        <begin position="81"/>
        <end position="100"/>
    </location>
</feature>
<evidence type="ECO:0000256" key="1">
    <source>
        <dbReference type="SAM" id="Phobius"/>
    </source>
</evidence>
<organism evidence="2 3">
    <name type="scientific">Granulimonas faecalis</name>
    <dbReference type="NCBI Taxonomy" id="2894155"/>
    <lineage>
        <taxon>Bacteria</taxon>
        <taxon>Bacillati</taxon>
        <taxon>Actinomycetota</taxon>
        <taxon>Coriobacteriia</taxon>
        <taxon>Coriobacteriales</taxon>
        <taxon>Kribbibacteriaceae</taxon>
        <taxon>Granulimonas</taxon>
    </lineage>
</organism>
<sequence length="197" mass="21137">MSLPGKRPVVKICIAIAAISFCALAITHITHAISSSSTSPDSVEEATGYSCHDLEVAHINDIELEGDESLFSHLSGNGESLALLAVACALSTAPVAAYASETSNYRTYHMDSISSEASPQRERGNCFSVYGKGWCVSHGYGNNRPVGASMAVNLTQKEKDCLFSAYTWMIEAGRAWYTGNSWDALAATSYTLYTCLK</sequence>
<dbReference type="RefSeq" id="WP_265590525.1">
    <property type="nucleotide sequence ID" value="NZ_BQKC01000001.1"/>
</dbReference>
<evidence type="ECO:0000313" key="2">
    <source>
        <dbReference type="EMBL" id="GJM54670.1"/>
    </source>
</evidence>
<accession>A0AAV5B1M8</accession>
<dbReference type="Proteomes" id="UP001055025">
    <property type="component" value="Unassembled WGS sequence"/>
</dbReference>
<keyword evidence="1" id="KW-0812">Transmembrane</keyword>
<keyword evidence="3" id="KW-1185">Reference proteome</keyword>
<name>A0AAV5B1M8_9ACTN</name>
<dbReference type="EMBL" id="BQKC01000001">
    <property type="protein sequence ID" value="GJM54670.1"/>
    <property type="molecule type" value="Genomic_DNA"/>
</dbReference>
<keyword evidence="1" id="KW-0472">Membrane</keyword>
<proteinExistence type="predicted"/>
<gene>
    <name evidence="2" type="ORF">ATOP_03250</name>
</gene>